<dbReference type="Pfam" id="PF07875">
    <property type="entry name" value="Coat_F"/>
    <property type="match status" value="1"/>
</dbReference>
<dbReference type="RefSeq" id="WP_070875036.1">
    <property type="nucleotide sequence ID" value="NZ_CAJFZX010000002.1"/>
</dbReference>
<dbReference type="PANTHER" id="PTHR39183">
    <property type="entry name" value="SPORE COAT PROTEIN F-LIKE PROTEIN YHCQ"/>
    <property type="match status" value="1"/>
</dbReference>
<protein>
    <submittedName>
        <fullName evidence="1">Spore coat protein</fullName>
    </submittedName>
</protein>
<dbReference type="PANTHER" id="PTHR39183:SF1">
    <property type="entry name" value="SPORE COAT PROTEIN F-LIKE PROTEIN YHCQ"/>
    <property type="match status" value="1"/>
</dbReference>
<proteinExistence type="predicted"/>
<sequence>MSNILQNMAGMGGLTERAIASDFLISSKSGVRNLAFAITETATPELKSALREQLRNAVDTHAKITDYMIDNGYYHPNHLGDQLNVRLQDAHTALNLKDQ</sequence>
<dbReference type="AlphaFoldDB" id="A0A6I2M4H9"/>
<name>A0A6I2M4H9_9BACI</name>
<organism evidence="1 2">
    <name type="scientific">Metabacillus idriensis</name>
    <dbReference type="NCBI Taxonomy" id="324768"/>
    <lineage>
        <taxon>Bacteria</taxon>
        <taxon>Bacillati</taxon>
        <taxon>Bacillota</taxon>
        <taxon>Bacilli</taxon>
        <taxon>Bacillales</taxon>
        <taxon>Bacillaceae</taxon>
        <taxon>Metabacillus</taxon>
    </lineage>
</organism>
<evidence type="ECO:0000313" key="2">
    <source>
        <dbReference type="Proteomes" id="UP000441585"/>
    </source>
</evidence>
<dbReference type="EMBL" id="WKKF01000001">
    <property type="protein sequence ID" value="MRX52869.1"/>
    <property type="molecule type" value="Genomic_DNA"/>
</dbReference>
<keyword evidence="1" id="KW-0946">Virion</keyword>
<reference evidence="1 2" key="1">
    <citation type="submission" date="2019-11" db="EMBL/GenBank/DDBJ databases">
        <title>Bacillus idriensis genome.</title>
        <authorList>
            <person name="Konopka E.N."/>
            <person name="Newman J.D."/>
        </authorList>
    </citation>
    <scope>NUCLEOTIDE SEQUENCE [LARGE SCALE GENOMIC DNA]</scope>
    <source>
        <strain evidence="1 2">DSM 19097</strain>
    </source>
</reference>
<evidence type="ECO:0000313" key="1">
    <source>
        <dbReference type="EMBL" id="MRX52869.1"/>
    </source>
</evidence>
<keyword evidence="1" id="KW-0167">Capsid protein</keyword>
<dbReference type="Proteomes" id="UP000441585">
    <property type="component" value="Unassembled WGS sequence"/>
</dbReference>
<keyword evidence="2" id="KW-1185">Reference proteome</keyword>
<accession>A0A6I2M4H9</accession>
<gene>
    <name evidence="1" type="ORF">GJU41_02690</name>
</gene>
<comment type="caution">
    <text evidence="1">The sequence shown here is derived from an EMBL/GenBank/DDBJ whole genome shotgun (WGS) entry which is preliminary data.</text>
</comment>
<dbReference type="InterPro" id="IPR012851">
    <property type="entry name" value="Spore_coat_CotF-like"/>
</dbReference>